<evidence type="ECO:0000313" key="4">
    <source>
        <dbReference type="Proteomes" id="UP000297975"/>
    </source>
</evidence>
<keyword evidence="4" id="KW-1185">Reference proteome</keyword>
<dbReference type="InterPro" id="IPR035940">
    <property type="entry name" value="CAP_sf"/>
</dbReference>
<dbReference type="NCBIfam" id="TIGR02909">
    <property type="entry name" value="spore_YkwD"/>
    <property type="match status" value="1"/>
</dbReference>
<evidence type="ECO:0000256" key="1">
    <source>
        <dbReference type="SAM" id="MobiDB-lite"/>
    </source>
</evidence>
<dbReference type="SMART" id="SM00257">
    <property type="entry name" value="LysM"/>
    <property type="match status" value="2"/>
</dbReference>
<dbReference type="PANTHER" id="PTHR31157:SF1">
    <property type="entry name" value="SCP DOMAIN-CONTAINING PROTEIN"/>
    <property type="match status" value="1"/>
</dbReference>
<name>A0A4Y8IUK6_9BACI</name>
<dbReference type="SUPFAM" id="SSF54106">
    <property type="entry name" value="LysM domain"/>
    <property type="match status" value="2"/>
</dbReference>
<dbReference type="Gene3D" id="3.40.33.10">
    <property type="entry name" value="CAP"/>
    <property type="match status" value="1"/>
</dbReference>
<dbReference type="InterPro" id="IPR018392">
    <property type="entry name" value="LysM"/>
</dbReference>
<dbReference type="PANTHER" id="PTHR31157">
    <property type="entry name" value="SCP DOMAIN-CONTAINING PROTEIN"/>
    <property type="match status" value="1"/>
</dbReference>
<dbReference type="Gene3D" id="3.10.350.10">
    <property type="entry name" value="LysM domain"/>
    <property type="match status" value="2"/>
</dbReference>
<sequence>MRLLSSLIILFLMVPLVLQIEVSAQSPEQKVTELTNAERQERGRSPLTYSAELSKVAEAKAKDMYNNNYFSHTSPTYGSPFDMMKQFGISYRTAGENIAMGQPTASTVVQDWMNSSGHRRNILSPDFNRIGVGYYQGYWVQMFVYSTTKLQTDQPEPAPKQDSYDPSPKRPSWQYYTVKRGDTAWEIAINNWISLRQLKILNPKIQDLGRLNVGQQIRISGNQYEVKPGDTAWEIAQKHGMKLWQLRELNPQDENLSTLYVGQGLYVR</sequence>
<organism evidence="3 4">
    <name type="scientific">Filobacillus milosensis</name>
    <dbReference type="NCBI Taxonomy" id="94137"/>
    <lineage>
        <taxon>Bacteria</taxon>
        <taxon>Bacillati</taxon>
        <taxon>Bacillota</taxon>
        <taxon>Bacilli</taxon>
        <taxon>Bacillales</taxon>
        <taxon>Bacillaceae</taxon>
        <taxon>Filobacillus</taxon>
    </lineage>
</organism>
<dbReference type="PROSITE" id="PS51782">
    <property type="entry name" value="LYSM"/>
    <property type="match status" value="2"/>
</dbReference>
<gene>
    <name evidence="3" type="ORF">E3U55_05900</name>
</gene>
<reference evidence="3 4" key="1">
    <citation type="submission" date="2019-03" db="EMBL/GenBank/DDBJ databases">
        <authorList>
            <person name="He R.-H."/>
        </authorList>
    </citation>
    <scope>NUCLEOTIDE SEQUENCE [LARGE SCALE GENOMIC DNA]</scope>
    <source>
        <strain evidence="4">SH 714</strain>
    </source>
</reference>
<dbReference type="InterPro" id="IPR014258">
    <property type="entry name" value="CAP_domain_YkwD-like"/>
</dbReference>
<dbReference type="Proteomes" id="UP000297975">
    <property type="component" value="Unassembled WGS sequence"/>
</dbReference>
<dbReference type="EMBL" id="SOPW01000005">
    <property type="protein sequence ID" value="TFB22768.1"/>
    <property type="molecule type" value="Genomic_DNA"/>
</dbReference>
<dbReference type="InterPro" id="IPR014044">
    <property type="entry name" value="CAP_dom"/>
</dbReference>
<dbReference type="OrthoDB" id="9783944at2"/>
<feature type="domain" description="LysM" evidence="2">
    <location>
        <begin position="174"/>
        <end position="219"/>
    </location>
</feature>
<accession>A0A4Y8IUK6</accession>
<evidence type="ECO:0000313" key="3">
    <source>
        <dbReference type="EMBL" id="TFB22768.1"/>
    </source>
</evidence>
<dbReference type="CDD" id="cd00118">
    <property type="entry name" value="LysM"/>
    <property type="match status" value="2"/>
</dbReference>
<evidence type="ECO:0000259" key="2">
    <source>
        <dbReference type="PROSITE" id="PS51782"/>
    </source>
</evidence>
<dbReference type="InterPro" id="IPR036779">
    <property type="entry name" value="LysM_dom_sf"/>
</dbReference>
<dbReference type="SUPFAM" id="SSF55797">
    <property type="entry name" value="PR-1-like"/>
    <property type="match status" value="1"/>
</dbReference>
<dbReference type="Pfam" id="PF00188">
    <property type="entry name" value="CAP"/>
    <property type="match status" value="1"/>
</dbReference>
<feature type="region of interest" description="Disordered" evidence="1">
    <location>
        <begin position="152"/>
        <end position="171"/>
    </location>
</feature>
<dbReference type="CDD" id="cd05379">
    <property type="entry name" value="CAP_bacterial"/>
    <property type="match status" value="1"/>
</dbReference>
<proteinExistence type="predicted"/>
<feature type="domain" description="LysM" evidence="2">
    <location>
        <begin position="222"/>
        <end position="267"/>
    </location>
</feature>
<dbReference type="Pfam" id="PF01476">
    <property type="entry name" value="LysM"/>
    <property type="match status" value="2"/>
</dbReference>
<comment type="caution">
    <text evidence="3">The sequence shown here is derived from an EMBL/GenBank/DDBJ whole genome shotgun (WGS) entry which is preliminary data.</text>
</comment>
<dbReference type="AlphaFoldDB" id="A0A4Y8IUK6"/>
<protein>
    <submittedName>
        <fullName evidence="3">LysM peptidoglycan-binding domain-containing protein</fullName>
    </submittedName>
</protein>